<protein>
    <submittedName>
        <fullName evidence="2">Uncharacterized protein</fullName>
    </submittedName>
</protein>
<organism evidence="2 3">
    <name type="scientific">Dendrobium chrysotoxum</name>
    <name type="common">Orchid</name>
    <dbReference type="NCBI Taxonomy" id="161865"/>
    <lineage>
        <taxon>Eukaryota</taxon>
        <taxon>Viridiplantae</taxon>
        <taxon>Streptophyta</taxon>
        <taxon>Embryophyta</taxon>
        <taxon>Tracheophyta</taxon>
        <taxon>Spermatophyta</taxon>
        <taxon>Magnoliopsida</taxon>
        <taxon>Liliopsida</taxon>
        <taxon>Asparagales</taxon>
        <taxon>Orchidaceae</taxon>
        <taxon>Epidendroideae</taxon>
        <taxon>Malaxideae</taxon>
        <taxon>Dendrobiinae</taxon>
        <taxon>Dendrobium</taxon>
    </lineage>
</organism>
<evidence type="ECO:0000256" key="1">
    <source>
        <dbReference type="SAM" id="MobiDB-lite"/>
    </source>
</evidence>
<evidence type="ECO:0000313" key="3">
    <source>
        <dbReference type="Proteomes" id="UP000775213"/>
    </source>
</evidence>
<sequence length="74" mass="8514">MENSMEIRFSGLEEMRKLMEMQSKTPQGVPIANLNQDLIGIPMAKSKGKEIRQEEFDKESFFHQESPPTASIRD</sequence>
<name>A0AAV7GQM6_DENCH</name>
<feature type="region of interest" description="Disordered" evidence="1">
    <location>
        <begin position="49"/>
        <end position="74"/>
    </location>
</feature>
<feature type="compositionally biased region" description="Basic and acidic residues" evidence="1">
    <location>
        <begin position="49"/>
        <end position="62"/>
    </location>
</feature>
<reference evidence="2 3" key="1">
    <citation type="journal article" date="2021" name="Hortic Res">
        <title>Chromosome-scale assembly of the Dendrobium chrysotoxum genome enhances the understanding of orchid evolution.</title>
        <authorList>
            <person name="Zhang Y."/>
            <person name="Zhang G.Q."/>
            <person name="Zhang D."/>
            <person name="Liu X.D."/>
            <person name="Xu X.Y."/>
            <person name="Sun W.H."/>
            <person name="Yu X."/>
            <person name="Zhu X."/>
            <person name="Wang Z.W."/>
            <person name="Zhao X."/>
            <person name="Zhong W.Y."/>
            <person name="Chen H."/>
            <person name="Yin W.L."/>
            <person name="Huang T."/>
            <person name="Niu S.C."/>
            <person name="Liu Z.J."/>
        </authorList>
    </citation>
    <scope>NUCLEOTIDE SEQUENCE [LARGE SCALE GENOMIC DNA]</scope>
    <source>
        <strain evidence="2">Lindl</strain>
    </source>
</reference>
<keyword evidence="3" id="KW-1185">Reference proteome</keyword>
<proteinExistence type="predicted"/>
<evidence type="ECO:0000313" key="2">
    <source>
        <dbReference type="EMBL" id="KAH0458652.1"/>
    </source>
</evidence>
<dbReference type="Proteomes" id="UP000775213">
    <property type="component" value="Unassembled WGS sequence"/>
</dbReference>
<dbReference type="AlphaFoldDB" id="A0AAV7GQM6"/>
<comment type="caution">
    <text evidence="2">The sequence shown here is derived from an EMBL/GenBank/DDBJ whole genome shotgun (WGS) entry which is preliminary data.</text>
</comment>
<accession>A0AAV7GQM6</accession>
<gene>
    <name evidence="2" type="ORF">IEQ34_011466</name>
</gene>
<dbReference type="EMBL" id="JAGFBR010000011">
    <property type="protein sequence ID" value="KAH0458652.1"/>
    <property type="molecule type" value="Genomic_DNA"/>
</dbReference>